<protein>
    <recommendedName>
        <fullName evidence="3 7">Flagellar basal-body rod protein FlgG</fullName>
    </recommendedName>
    <alternativeName>
        <fullName evidence="6 8">Distal rod protein</fullName>
    </alternativeName>
</protein>
<dbReference type="FunCoup" id="A0A5Q0BJU9">
    <property type="interactions" value="113"/>
</dbReference>
<keyword evidence="12" id="KW-0282">Flagellum</keyword>
<evidence type="ECO:0000256" key="4">
    <source>
        <dbReference type="ARBA" id="ARBA00023143"/>
    </source>
</evidence>
<dbReference type="InterPro" id="IPR053967">
    <property type="entry name" value="LlgE_F_G-like_D1"/>
</dbReference>
<dbReference type="PANTHER" id="PTHR30435">
    <property type="entry name" value="FLAGELLAR PROTEIN"/>
    <property type="match status" value="1"/>
</dbReference>
<comment type="subcellular location">
    <subcellularLocation>
        <location evidence="1 8">Bacterial flagellum basal body</location>
    </subcellularLocation>
</comment>
<keyword evidence="13" id="KW-1185">Reference proteome</keyword>
<evidence type="ECO:0000259" key="11">
    <source>
        <dbReference type="Pfam" id="PF22692"/>
    </source>
</evidence>
<dbReference type="Proteomes" id="UP000325755">
    <property type="component" value="Chromosome"/>
</dbReference>
<reference evidence="12 13" key="1">
    <citation type="submission" date="2019-09" db="EMBL/GenBank/DDBJ databases">
        <title>Ecophysiology of the spiral-shaped methanotroph Methylospira mobilis as revealed by the complete genome sequence.</title>
        <authorList>
            <person name="Oshkin I.Y."/>
            <person name="Dedysh S.N."/>
            <person name="Miroshnikov K."/>
            <person name="Danilova O.V."/>
            <person name="Hakobyan A."/>
            <person name="Liesack W."/>
        </authorList>
    </citation>
    <scope>NUCLEOTIDE SEQUENCE [LARGE SCALE GENOMIC DNA]</scope>
    <source>
        <strain evidence="12 13">Shm1</strain>
    </source>
</reference>
<dbReference type="InterPro" id="IPR020013">
    <property type="entry name" value="Flagellar_FlgE/F/G"/>
</dbReference>
<feature type="domain" description="Flagellar basal-body/hook protein C-terminal" evidence="10">
    <location>
        <begin position="217"/>
        <end position="262"/>
    </location>
</feature>
<sequence length="262" mass="27806">MMRSLWISKTGMDVQQTQMDVTSNNLANASTTGFKKSRAIFQDLLYQTVRAPGAQSSQQSQLSSGLQLGSGSTIASTERVFTQGTLQQTGDQLSIAINGLGFFQVLMPDGSLAYTRDGTFQTDNTGQLVTSAGYVLQPPITIPPASTGITVGTDGTVTSTSMVNGINSSTTLGQITLNTFINPPGLSARGEGLYSQTQSSGPPTQGIAGLNNVGYIQQGYIETSNVNIVEEMVNLIQNQRAYEINSKSIQNADQMLSKLSQL</sequence>
<evidence type="ECO:0000256" key="2">
    <source>
        <dbReference type="ARBA" id="ARBA00009677"/>
    </source>
</evidence>
<dbReference type="RefSeq" id="WP_153248432.1">
    <property type="nucleotide sequence ID" value="NZ_CP044205.1"/>
</dbReference>
<dbReference type="SUPFAM" id="SSF117143">
    <property type="entry name" value="Flagellar hook protein flgE"/>
    <property type="match status" value="1"/>
</dbReference>
<dbReference type="InParanoid" id="A0A5Q0BJU9"/>
<dbReference type="EMBL" id="CP044205">
    <property type="protein sequence ID" value="QFY42437.1"/>
    <property type="molecule type" value="Genomic_DNA"/>
</dbReference>
<dbReference type="InterPro" id="IPR012834">
    <property type="entry name" value="FlgG_G_neg"/>
</dbReference>
<gene>
    <name evidence="12" type="primary">flgG</name>
    <name evidence="12" type="ORF">F6R98_07195</name>
</gene>
<dbReference type="NCBIfam" id="TIGR02488">
    <property type="entry name" value="flgG_G_neg"/>
    <property type="match status" value="1"/>
</dbReference>
<evidence type="ECO:0000256" key="5">
    <source>
        <dbReference type="ARBA" id="ARBA00025933"/>
    </source>
</evidence>
<dbReference type="NCBIfam" id="TIGR03506">
    <property type="entry name" value="FlgEFG_subfam"/>
    <property type="match status" value="2"/>
</dbReference>
<evidence type="ECO:0000256" key="6">
    <source>
        <dbReference type="ARBA" id="ARBA00032912"/>
    </source>
</evidence>
<evidence type="ECO:0000313" key="13">
    <source>
        <dbReference type="Proteomes" id="UP000325755"/>
    </source>
</evidence>
<dbReference type="GO" id="GO:0009426">
    <property type="term" value="C:bacterial-type flagellum basal body, distal rod"/>
    <property type="evidence" value="ECO:0007669"/>
    <property type="project" value="UniProtKB-UniRule"/>
</dbReference>
<evidence type="ECO:0000256" key="3">
    <source>
        <dbReference type="ARBA" id="ARBA00017948"/>
    </source>
</evidence>
<comment type="subunit">
    <text evidence="5 8">The basal body constitutes a major portion of the flagellar organelle and consists of four rings (L,P,S, and M) mounted on a central rod. The rod consists of about 26 subunits of FlgG in the distal portion, and FlgB, FlgC and FlgF are thought to build up the proximal portion of the rod with about 6 subunits each.</text>
</comment>
<keyword evidence="12" id="KW-0966">Cell projection</keyword>
<dbReference type="PROSITE" id="PS00588">
    <property type="entry name" value="FLAGELLA_BB_ROD"/>
    <property type="match status" value="1"/>
</dbReference>
<feature type="domain" description="Flagellar hook protein FlgE/F/G-like D1" evidence="11">
    <location>
        <begin position="96"/>
        <end position="158"/>
    </location>
</feature>
<dbReference type="InterPro" id="IPR001444">
    <property type="entry name" value="Flag_bb_rod_N"/>
</dbReference>
<dbReference type="OrthoDB" id="9804559at2"/>
<keyword evidence="4 8" id="KW-0975">Bacterial flagellum</keyword>
<comment type="similarity">
    <text evidence="2 8">Belongs to the flagella basal body rod proteins family.</text>
</comment>
<proteinExistence type="inferred from homology"/>
<evidence type="ECO:0000259" key="10">
    <source>
        <dbReference type="Pfam" id="PF06429"/>
    </source>
</evidence>
<dbReference type="InterPro" id="IPR019776">
    <property type="entry name" value="Flagellar_basal_body_rod_CS"/>
</dbReference>
<evidence type="ECO:0000256" key="1">
    <source>
        <dbReference type="ARBA" id="ARBA00004117"/>
    </source>
</evidence>
<evidence type="ECO:0000256" key="8">
    <source>
        <dbReference type="RuleBase" id="RU362116"/>
    </source>
</evidence>
<dbReference type="Pfam" id="PF06429">
    <property type="entry name" value="Flg_bbr_C"/>
    <property type="match status" value="1"/>
</dbReference>
<accession>A0A5Q0BJU9</accession>
<dbReference type="Pfam" id="PF22692">
    <property type="entry name" value="LlgE_F_G_D1"/>
    <property type="match status" value="1"/>
</dbReference>
<evidence type="ECO:0000256" key="7">
    <source>
        <dbReference type="NCBIfam" id="TIGR02488"/>
    </source>
</evidence>
<feature type="domain" description="Flagellar basal body rod protein N-terminal" evidence="9">
    <location>
        <begin position="10"/>
        <end position="35"/>
    </location>
</feature>
<dbReference type="PANTHER" id="PTHR30435:SF19">
    <property type="entry name" value="FLAGELLAR BASAL-BODY ROD PROTEIN FLGG"/>
    <property type="match status" value="1"/>
</dbReference>
<dbReference type="InterPro" id="IPR010930">
    <property type="entry name" value="Flg_bb/hook_C_dom"/>
</dbReference>
<evidence type="ECO:0000259" key="9">
    <source>
        <dbReference type="Pfam" id="PF00460"/>
    </source>
</evidence>
<dbReference type="GO" id="GO:0071978">
    <property type="term" value="P:bacterial-type flagellum-dependent swarming motility"/>
    <property type="evidence" value="ECO:0007669"/>
    <property type="project" value="TreeGrafter"/>
</dbReference>
<name>A0A5Q0BJU9_9GAMM</name>
<organism evidence="12 13">
    <name type="scientific">Candidatus Methylospira mobilis</name>
    <dbReference type="NCBI Taxonomy" id="1808979"/>
    <lineage>
        <taxon>Bacteria</taxon>
        <taxon>Pseudomonadati</taxon>
        <taxon>Pseudomonadota</taxon>
        <taxon>Gammaproteobacteria</taxon>
        <taxon>Methylococcales</taxon>
        <taxon>Methylococcaceae</taxon>
        <taxon>Candidatus Methylospira</taxon>
    </lineage>
</organism>
<evidence type="ECO:0000313" key="12">
    <source>
        <dbReference type="EMBL" id="QFY42437.1"/>
    </source>
</evidence>
<dbReference type="KEGG" id="mmob:F6R98_07195"/>
<dbReference type="Pfam" id="PF00460">
    <property type="entry name" value="Flg_bb_rod"/>
    <property type="match status" value="1"/>
</dbReference>
<dbReference type="InterPro" id="IPR037925">
    <property type="entry name" value="FlgE/F/G-like"/>
</dbReference>
<dbReference type="AlphaFoldDB" id="A0A5Q0BJU9"/>
<keyword evidence="12" id="KW-0969">Cilium</keyword>